<reference evidence="1 2" key="1">
    <citation type="submission" date="2024-11" db="EMBL/GenBank/DDBJ databases">
        <title>A near-complete genome assembly of Cinchona calisaya.</title>
        <authorList>
            <person name="Lian D.C."/>
            <person name="Zhao X.W."/>
            <person name="Wei L."/>
        </authorList>
    </citation>
    <scope>NUCLEOTIDE SEQUENCE [LARGE SCALE GENOMIC DNA]</scope>
    <source>
        <tissue evidence="1">Nenye</tissue>
    </source>
</reference>
<accession>A0ABD2XXP7</accession>
<dbReference type="EMBL" id="JBJUIK010000017">
    <property type="protein sequence ID" value="KAL3498258.1"/>
    <property type="molecule type" value="Genomic_DNA"/>
</dbReference>
<name>A0ABD2XXP7_9GENT</name>
<sequence>MIASASLSRKNLKSSCLETKLPQPKEEETAIWEVSNWSLVKLNISPLVKNVEIPRLNNKITKDSVSSRGVALKLKVTDYAWRLATLRGEMREQDGLGRWRIKRRDGVKQFEKRGGEKKSLG</sequence>
<dbReference type="AlphaFoldDB" id="A0ABD2XXP7"/>
<organism evidence="1 2">
    <name type="scientific">Cinchona calisaya</name>
    <dbReference type="NCBI Taxonomy" id="153742"/>
    <lineage>
        <taxon>Eukaryota</taxon>
        <taxon>Viridiplantae</taxon>
        <taxon>Streptophyta</taxon>
        <taxon>Embryophyta</taxon>
        <taxon>Tracheophyta</taxon>
        <taxon>Spermatophyta</taxon>
        <taxon>Magnoliopsida</taxon>
        <taxon>eudicotyledons</taxon>
        <taxon>Gunneridae</taxon>
        <taxon>Pentapetalae</taxon>
        <taxon>asterids</taxon>
        <taxon>lamiids</taxon>
        <taxon>Gentianales</taxon>
        <taxon>Rubiaceae</taxon>
        <taxon>Cinchonoideae</taxon>
        <taxon>Cinchoneae</taxon>
        <taxon>Cinchona</taxon>
    </lineage>
</organism>
<comment type="caution">
    <text evidence="1">The sequence shown here is derived from an EMBL/GenBank/DDBJ whole genome shotgun (WGS) entry which is preliminary data.</text>
</comment>
<gene>
    <name evidence="1" type="ORF">ACH5RR_040990</name>
</gene>
<protein>
    <submittedName>
        <fullName evidence="1">Uncharacterized protein</fullName>
    </submittedName>
</protein>
<keyword evidence="2" id="KW-1185">Reference proteome</keyword>
<evidence type="ECO:0000313" key="1">
    <source>
        <dbReference type="EMBL" id="KAL3498258.1"/>
    </source>
</evidence>
<dbReference type="Proteomes" id="UP001630127">
    <property type="component" value="Unassembled WGS sequence"/>
</dbReference>
<evidence type="ECO:0000313" key="2">
    <source>
        <dbReference type="Proteomes" id="UP001630127"/>
    </source>
</evidence>
<proteinExistence type="predicted"/>